<name>A0A4U5R2I9_POPAL</name>
<dbReference type="AlphaFoldDB" id="A0A4U5R2I9"/>
<organism evidence="1">
    <name type="scientific">Populus alba</name>
    <name type="common">White poplar</name>
    <dbReference type="NCBI Taxonomy" id="43335"/>
    <lineage>
        <taxon>Eukaryota</taxon>
        <taxon>Viridiplantae</taxon>
        <taxon>Streptophyta</taxon>
        <taxon>Embryophyta</taxon>
        <taxon>Tracheophyta</taxon>
        <taxon>Spermatophyta</taxon>
        <taxon>Magnoliopsida</taxon>
        <taxon>eudicotyledons</taxon>
        <taxon>Gunneridae</taxon>
        <taxon>Pentapetalae</taxon>
        <taxon>rosids</taxon>
        <taxon>fabids</taxon>
        <taxon>Malpighiales</taxon>
        <taxon>Salicaceae</taxon>
        <taxon>Saliceae</taxon>
        <taxon>Populus</taxon>
    </lineage>
</organism>
<proteinExistence type="predicted"/>
<sequence length="134" mass="15017">MQDDIIHRLSAASLARLRNEILQTDWMSVVEKEDWKSVIGLVTNAKQVISFVQDVAQKLDYARFGSKKTSSGNTILLCPDFGWLENELHHCTFVMAEDQGISMNGPQGMELALTFGHGILEPRALSKDIKGLYH</sequence>
<dbReference type="EMBL" id="RCHU01000016">
    <property type="protein sequence ID" value="TKS17920.1"/>
    <property type="molecule type" value="Genomic_DNA"/>
</dbReference>
<accession>A0A4U5R2I9</accession>
<gene>
    <name evidence="1" type="ORF">D5086_0000007690</name>
</gene>
<comment type="caution">
    <text evidence="1">The sequence shown here is derived from an EMBL/GenBank/DDBJ whole genome shotgun (WGS) entry which is preliminary data.</text>
</comment>
<reference evidence="1" key="1">
    <citation type="submission" date="2018-10" db="EMBL/GenBank/DDBJ databases">
        <title>Population genomic analysis revealed the cold adaptation of white poplar.</title>
        <authorList>
            <person name="Liu Y.-J."/>
        </authorList>
    </citation>
    <scope>NUCLEOTIDE SEQUENCE [LARGE SCALE GENOMIC DNA]</scope>
    <source>
        <strain evidence="1">PAL-ZL1</strain>
    </source>
</reference>
<dbReference type="STRING" id="43335.A0A4U5R2I9"/>
<dbReference type="PANTHER" id="PTHR47418">
    <property type="entry name" value="ALPHA/BETA-HYDROLASES SUPERFAMILY PROTEIN"/>
    <property type="match status" value="1"/>
</dbReference>
<evidence type="ECO:0000313" key="1">
    <source>
        <dbReference type="EMBL" id="TKS17920.1"/>
    </source>
</evidence>
<protein>
    <submittedName>
        <fullName evidence="1">Uncharacterized protein</fullName>
    </submittedName>
</protein>